<dbReference type="RefSeq" id="WP_073160555.1">
    <property type="nucleotide sequence ID" value="NZ_FMYT01000008.1"/>
</dbReference>
<dbReference type="EMBL" id="SOEF01000044">
    <property type="protein sequence ID" value="TDX37044.1"/>
    <property type="molecule type" value="Genomic_DNA"/>
</dbReference>
<dbReference type="EMBL" id="SOAA01000024">
    <property type="protein sequence ID" value="TDS27890.1"/>
    <property type="molecule type" value="Genomic_DNA"/>
</dbReference>
<dbReference type="CDD" id="cd00610">
    <property type="entry name" value="OAT_like"/>
    <property type="match status" value="1"/>
</dbReference>
<dbReference type="EMBL" id="FOHG01000007">
    <property type="protein sequence ID" value="SES82632.1"/>
    <property type="molecule type" value="Genomic_DNA"/>
</dbReference>
<dbReference type="Pfam" id="PF00202">
    <property type="entry name" value="Aminotran_3"/>
    <property type="match status" value="1"/>
</dbReference>
<keyword evidence="3 7" id="KW-0808">Transferase</keyword>
<gene>
    <name evidence="11" type="ORF">BY453_1249</name>
    <name evidence="12" type="ORF">C7954_14413</name>
    <name evidence="6" type="ORF">C8C78_13711</name>
    <name evidence="7" type="ORF">SAMN04488597_10810</name>
    <name evidence="8" type="ORF">SAMN04488598_10622</name>
    <name evidence="10" type="ORF">SAMN04515652_10781</name>
    <name evidence="9" type="ORF">SAMN04515654_13314</name>
</gene>
<dbReference type="PIRSF" id="PIRSF000521">
    <property type="entry name" value="Transaminase_4ab_Lys_Orn"/>
    <property type="match status" value="1"/>
</dbReference>
<dbReference type="EMBL" id="FNEH01000033">
    <property type="protein sequence ID" value="SDJ19139.1"/>
    <property type="molecule type" value="Genomic_DNA"/>
</dbReference>
<dbReference type="Gene3D" id="3.40.640.10">
    <property type="entry name" value="Type I PLP-dependent aspartate aminotransferase-like (Major domain)"/>
    <property type="match status" value="1"/>
</dbReference>
<name>A0A1G6MBF3_9FIRM</name>
<comment type="cofactor">
    <cofactor evidence="1">
        <name>pyridoxal 5'-phosphate</name>
        <dbReference type="ChEBI" id="CHEBI:597326"/>
    </cofactor>
</comment>
<dbReference type="GeneID" id="57013847"/>
<dbReference type="InterPro" id="IPR005814">
    <property type="entry name" value="Aminotrans_3"/>
</dbReference>
<dbReference type="GO" id="GO:0008483">
    <property type="term" value="F:transaminase activity"/>
    <property type="evidence" value="ECO:0007669"/>
    <property type="project" value="UniProtKB-KW"/>
</dbReference>
<sequence>MRYLELYNSYDFKIEKAEGVYIYDQKGNKYFDTFSGIGVLALGHSYPEVINGISAKLKRYAHTSNYFLDEDTERVAELITDPGDKAFFVNSGTEATELALKIIKKKIREGKILFFSNSFHGRSLGALSVNGFPGIRDQFKPLLSGTVEAEFNDVESLKITAAQNPDIKAVFFEPLQGSGGVQPASEEFVAELNKLIENNDWILASDEVQAGLYRTAKRYSFEHFDLKPDLITIAKALGGGLPLGAVIMKGEMTEVLEPGDHGSTFAPNPLALRGAKIVLEKLEPMQDSIAERGEYFLNKLKELESDKIKEVRGIGLMLGIELKEEIFNLRDKAQAEGVLLNIVKGRVIRFLPALNITEEEINKLISKLKKILS</sequence>
<keyword evidence="4 5" id="KW-0663">Pyridoxal phosphate</keyword>
<dbReference type="EMBL" id="FMYT01000008">
    <property type="protein sequence ID" value="SDC52761.1"/>
    <property type="molecule type" value="Genomic_DNA"/>
</dbReference>
<dbReference type="Proteomes" id="UP000295472">
    <property type="component" value="Unassembled WGS sequence"/>
</dbReference>
<keyword evidence="15" id="KW-1185">Reference proteome</keyword>
<dbReference type="Proteomes" id="UP000198945">
    <property type="component" value="Unassembled WGS sequence"/>
</dbReference>
<dbReference type="EMBL" id="QICM01000037">
    <property type="protein sequence ID" value="PXV62171.1"/>
    <property type="molecule type" value="Genomic_DNA"/>
</dbReference>
<organism evidence="7 19">
    <name type="scientific">Halanaerobium congolense</name>
    <dbReference type="NCBI Taxonomy" id="54121"/>
    <lineage>
        <taxon>Bacteria</taxon>
        <taxon>Bacillati</taxon>
        <taxon>Bacillota</taxon>
        <taxon>Clostridia</taxon>
        <taxon>Halanaerobiales</taxon>
        <taxon>Halanaerobiaceae</taxon>
        <taxon>Halanaerobium</taxon>
    </lineage>
</organism>
<dbReference type="SUPFAM" id="SSF53383">
    <property type="entry name" value="PLP-dependent transferases"/>
    <property type="match status" value="1"/>
</dbReference>
<dbReference type="InterPro" id="IPR050103">
    <property type="entry name" value="Class-III_PLP-dep_AT"/>
</dbReference>
<dbReference type="InterPro" id="IPR015421">
    <property type="entry name" value="PyrdxlP-dep_Trfase_major"/>
</dbReference>
<evidence type="ECO:0000313" key="17">
    <source>
        <dbReference type="Proteomes" id="UP000295472"/>
    </source>
</evidence>
<evidence type="ECO:0000313" key="14">
    <source>
        <dbReference type="Proteomes" id="UP000198945"/>
    </source>
</evidence>
<dbReference type="Proteomes" id="UP000199519">
    <property type="component" value="Unassembled WGS sequence"/>
</dbReference>
<evidence type="ECO:0000313" key="16">
    <source>
        <dbReference type="Proteomes" id="UP000247389"/>
    </source>
</evidence>
<reference evidence="9 14" key="1">
    <citation type="submission" date="2016-10" db="EMBL/GenBank/DDBJ databases">
        <authorList>
            <person name="de Groot N.N."/>
        </authorList>
    </citation>
    <scope>NUCLEOTIDE SEQUENCE [LARGE SCALE GENOMIC DNA]</scope>
    <source>
        <strain evidence="9 14">WG7</strain>
    </source>
</reference>
<evidence type="ECO:0000313" key="11">
    <source>
        <dbReference type="EMBL" id="TDS27890.1"/>
    </source>
</evidence>
<dbReference type="Gene3D" id="3.90.1150.10">
    <property type="entry name" value="Aspartate Aminotransferase, domain 1"/>
    <property type="match status" value="1"/>
</dbReference>
<evidence type="ECO:0000313" key="7">
    <source>
        <dbReference type="EMBL" id="SDC52761.1"/>
    </source>
</evidence>
<dbReference type="FunFam" id="3.40.640.10:FF:000004">
    <property type="entry name" value="Acetylornithine aminotransferase"/>
    <property type="match status" value="1"/>
</dbReference>
<dbReference type="GO" id="GO:0030170">
    <property type="term" value="F:pyridoxal phosphate binding"/>
    <property type="evidence" value="ECO:0007669"/>
    <property type="project" value="InterPro"/>
</dbReference>
<dbReference type="STRING" id="54121.SAMN04515653_13314"/>
<evidence type="ECO:0000313" key="9">
    <source>
        <dbReference type="EMBL" id="SDJ19139.1"/>
    </source>
</evidence>
<dbReference type="AlphaFoldDB" id="A0A1G6MBF3"/>
<evidence type="ECO:0000256" key="3">
    <source>
        <dbReference type="ARBA" id="ARBA00022679"/>
    </source>
</evidence>
<keyword evidence="2 7" id="KW-0032">Aminotransferase</keyword>
<accession>A0A1G6MBF3</accession>
<evidence type="ECO:0000313" key="12">
    <source>
        <dbReference type="EMBL" id="TDX37044.1"/>
    </source>
</evidence>
<evidence type="ECO:0000256" key="5">
    <source>
        <dbReference type="RuleBase" id="RU003560"/>
    </source>
</evidence>
<evidence type="ECO:0000313" key="19">
    <source>
        <dbReference type="Proteomes" id="UP000324896"/>
    </source>
</evidence>
<reference evidence="12 17" key="4">
    <citation type="submission" date="2019-03" db="EMBL/GenBank/DDBJ databases">
        <title>Subsurface microbial communities from deep shales in Ohio and West Virginia, USA.</title>
        <authorList>
            <person name="Wrighton K."/>
        </authorList>
    </citation>
    <scope>NUCLEOTIDE SEQUENCE [LARGE SCALE GENOMIC DNA]</scope>
    <source>
        <strain evidence="12 17">DSMZ 11287</strain>
        <strain evidence="6 16">MSL28</strain>
    </source>
</reference>
<comment type="similarity">
    <text evidence="5">Belongs to the class-III pyridoxal-phosphate-dependent aminotransferase family.</text>
</comment>
<dbReference type="PANTHER" id="PTHR11986">
    <property type="entry name" value="AMINOTRANSFERASE CLASS III"/>
    <property type="match status" value="1"/>
</dbReference>
<evidence type="ECO:0000256" key="1">
    <source>
        <dbReference type="ARBA" id="ARBA00001933"/>
    </source>
</evidence>
<evidence type="ECO:0000256" key="2">
    <source>
        <dbReference type="ARBA" id="ARBA00022576"/>
    </source>
</evidence>
<proteinExistence type="inferred from homology"/>
<dbReference type="PANTHER" id="PTHR11986:SF79">
    <property type="entry name" value="ACETYLORNITHINE AMINOTRANSFERASE, MITOCHONDRIAL"/>
    <property type="match status" value="1"/>
</dbReference>
<dbReference type="PROSITE" id="PS00600">
    <property type="entry name" value="AA_TRANSFER_CLASS_3"/>
    <property type="match status" value="1"/>
</dbReference>
<protein>
    <submittedName>
        <fullName evidence="6">Acetyldiaminopimelate aminotransferase</fullName>
    </submittedName>
    <submittedName>
        <fullName evidence="7">Acetylornithine/succinyldiaminopimelate/putrescine aminotransferase</fullName>
    </submittedName>
</protein>
<dbReference type="InterPro" id="IPR015422">
    <property type="entry name" value="PyrdxlP-dep_Trfase_small"/>
</dbReference>
<evidence type="ECO:0000313" key="15">
    <source>
        <dbReference type="Proteomes" id="UP000199519"/>
    </source>
</evidence>
<evidence type="ECO:0000313" key="8">
    <source>
        <dbReference type="EMBL" id="SDF09455.1"/>
    </source>
</evidence>
<reference evidence="13 15" key="2">
    <citation type="submission" date="2016-10" db="EMBL/GenBank/DDBJ databases">
        <authorList>
            <person name="Varghese N."/>
            <person name="Submissions S."/>
        </authorList>
    </citation>
    <scope>NUCLEOTIDE SEQUENCE [LARGE SCALE GENOMIC DNA]</scope>
    <source>
        <strain evidence="7 19">WG10</strain>
        <strain evidence="8 15">WG2</strain>
        <strain evidence="10 13">WG5</strain>
    </source>
</reference>
<evidence type="ECO:0000313" key="18">
    <source>
        <dbReference type="Proteomes" id="UP000295758"/>
    </source>
</evidence>
<evidence type="ECO:0000313" key="13">
    <source>
        <dbReference type="Proteomes" id="UP000198612"/>
    </source>
</evidence>
<dbReference type="InterPro" id="IPR049704">
    <property type="entry name" value="Aminotrans_3_PPA_site"/>
</dbReference>
<dbReference type="GO" id="GO:0042802">
    <property type="term" value="F:identical protein binding"/>
    <property type="evidence" value="ECO:0007669"/>
    <property type="project" value="TreeGrafter"/>
</dbReference>
<dbReference type="Proteomes" id="UP000247389">
    <property type="component" value="Unassembled WGS sequence"/>
</dbReference>
<dbReference type="EMBL" id="FNBJ01000006">
    <property type="protein sequence ID" value="SDF09455.1"/>
    <property type="molecule type" value="Genomic_DNA"/>
</dbReference>
<evidence type="ECO:0000313" key="10">
    <source>
        <dbReference type="EMBL" id="SES82632.1"/>
    </source>
</evidence>
<reference evidence="11 18" key="3">
    <citation type="submission" date="2019-03" db="EMBL/GenBank/DDBJ databases">
        <title>Deep subsurface shale carbon reservoir microbial communities from Ohio and West Virginia, USA.</title>
        <authorList>
            <person name="Wrighton K."/>
        </authorList>
    </citation>
    <scope>NUCLEOTIDE SEQUENCE [LARGE SCALE GENOMIC DNA]</scope>
    <source>
        <strain evidence="11 18">UTICA-S4D12</strain>
    </source>
</reference>
<evidence type="ECO:0000313" key="6">
    <source>
        <dbReference type="EMBL" id="PXV62171.1"/>
    </source>
</evidence>
<dbReference type="Proteomes" id="UP000295758">
    <property type="component" value="Unassembled WGS sequence"/>
</dbReference>
<dbReference type="OrthoDB" id="9807885at2"/>
<dbReference type="InterPro" id="IPR015424">
    <property type="entry name" value="PyrdxlP-dep_Trfase"/>
</dbReference>
<evidence type="ECO:0000256" key="4">
    <source>
        <dbReference type="ARBA" id="ARBA00022898"/>
    </source>
</evidence>
<dbReference type="Proteomes" id="UP000324896">
    <property type="component" value="Unassembled WGS sequence"/>
</dbReference>
<dbReference type="Proteomes" id="UP000198612">
    <property type="component" value="Unassembled WGS sequence"/>
</dbReference>